<keyword evidence="1" id="KW-0472">Membrane</keyword>
<organism evidence="2 4">
    <name type="scientific">Pyrobaculum aerophilum</name>
    <dbReference type="NCBI Taxonomy" id="13773"/>
    <lineage>
        <taxon>Archaea</taxon>
        <taxon>Thermoproteota</taxon>
        <taxon>Thermoprotei</taxon>
        <taxon>Thermoproteales</taxon>
        <taxon>Thermoproteaceae</taxon>
        <taxon>Pyrobaculum</taxon>
    </lineage>
</organism>
<feature type="transmembrane region" description="Helical" evidence="1">
    <location>
        <begin position="63"/>
        <end position="83"/>
    </location>
</feature>
<evidence type="ECO:0000313" key="2">
    <source>
        <dbReference type="EMBL" id="RFA94646.1"/>
    </source>
</evidence>
<protein>
    <submittedName>
        <fullName evidence="2">Uncharacterized protein</fullName>
    </submittedName>
</protein>
<evidence type="ECO:0000313" key="5">
    <source>
        <dbReference type="Proteomes" id="UP000257123"/>
    </source>
</evidence>
<dbReference type="EMBL" id="NMUE01000015">
    <property type="protein sequence ID" value="RFA96100.1"/>
    <property type="molecule type" value="Genomic_DNA"/>
</dbReference>
<evidence type="ECO:0000256" key="1">
    <source>
        <dbReference type="SAM" id="Phobius"/>
    </source>
</evidence>
<reference evidence="4 5" key="1">
    <citation type="submission" date="2017-07" db="EMBL/GenBank/DDBJ databases">
        <title>Draft genome sequence of aerobic hyperthermophilic archaea, Pyrobaculum aerophilum YKB31 and YKB32.</title>
        <authorList>
            <person name="Mochizuki T."/>
            <person name="Berliner A.J."/>
            <person name="Yoshida-Takashima Y."/>
            <person name="Takaki Y."/>
            <person name="Nunoura T."/>
            <person name="Takai K."/>
        </authorList>
    </citation>
    <scope>NUCLEOTIDE SEQUENCE [LARGE SCALE GENOMIC DNA]</scope>
    <source>
        <strain evidence="3 5">YKB31</strain>
        <strain evidence="2 4">YKB32</strain>
    </source>
</reference>
<dbReference type="EMBL" id="NMUF01000076">
    <property type="protein sequence ID" value="RFA94646.1"/>
    <property type="molecule type" value="Genomic_DNA"/>
</dbReference>
<feature type="transmembrane region" description="Helical" evidence="1">
    <location>
        <begin position="31"/>
        <end position="51"/>
    </location>
</feature>
<feature type="transmembrane region" description="Helical" evidence="1">
    <location>
        <begin position="89"/>
        <end position="106"/>
    </location>
</feature>
<dbReference type="Proteomes" id="UP000257123">
    <property type="component" value="Unassembled WGS sequence"/>
</dbReference>
<dbReference type="AlphaFoldDB" id="A0A371QWJ6"/>
<sequence length="170" mass="18345">MASGDVAISRGSDHVTRRLPQTFAAFSGRFVSFYVFLTALALIILTYYALNSAASSDWGVFEYLKNVAVSLSIAASIASVFPPERREEIAVLMGELGSVLAFLAVAAPSKIWLYAALSLSPLAVFGLVKGDREASIAAVVLLTAYFLPPWAYAIFLAFLLAPIFTRRVKT</sequence>
<gene>
    <name evidence="3" type="ORF">CGL51_06135</name>
    <name evidence="2" type="ORF">CGL52_14040</name>
</gene>
<evidence type="ECO:0000313" key="3">
    <source>
        <dbReference type="EMBL" id="RFA96100.1"/>
    </source>
</evidence>
<name>A0A371QWJ6_9CREN</name>
<keyword evidence="1" id="KW-1133">Transmembrane helix</keyword>
<feature type="transmembrane region" description="Helical" evidence="1">
    <location>
        <begin position="134"/>
        <end position="161"/>
    </location>
</feature>
<proteinExistence type="predicted"/>
<dbReference type="Proteomes" id="UP000256877">
    <property type="component" value="Unassembled WGS sequence"/>
</dbReference>
<comment type="caution">
    <text evidence="2">The sequence shown here is derived from an EMBL/GenBank/DDBJ whole genome shotgun (WGS) entry which is preliminary data.</text>
</comment>
<accession>A0A371QWJ6</accession>
<evidence type="ECO:0000313" key="4">
    <source>
        <dbReference type="Proteomes" id="UP000256877"/>
    </source>
</evidence>
<keyword evidence="1" id="KW-0812">Transmembrane</keyword>